<proteinExistence type="inferred from homology"/>
<keyword evidence="3" id="KW-1003">Cell membrane</keyword>
<feature type="transmembrane region" description="Helical" evidence="7">
    <location>
        <begin position="186"/>
        <end position="208"/>
    </location>
</feature>
<keyword evidence="4 7" id="KW-0812">Transmembrane</keyword>
<sequence length="413" mass="45592">MTEEPRAELPDKPTDDWRAELAESLTAPNPWRLSHLLYLIMAIAVVLWMMVTFRAVVIPLIFVLGIALLTGAAVILIRGRAGQQDSLLWMLAIAAEHQMPLARTVAAFADQYSGRYRRRVLRVAALLDGGLSLPEALERTPRVVSSDALLLAHVGHESGELAEALRTAATIRAARAPIWAAISSRVAYILGVLFIIQGIVGFILYFIMPKFEAIFKDFGVSLPQTTIFVLEASHFLIKYLFWFPALNVLLLFFLPFVFAGRSNFEIPFLDRLLKRRHTALILRSLAISIGGGRKIEGGLETLASHYPTRWVRKKLAGAAREAREGGDWREALLRCRLLGYTDYEVLSSAAAVGNLAWAMNELAETAERRLGIRAQAVVQTLFPLVICAIGALILVIAVGFFAPLVELIGRLSG</sequence>
<evidence type="ECO:0000256" key="3">
    <source>
        <dbReference type="ARBA" id="ARBA00022475"/>
    </source>
</evidence>
<dbReference type="Proteomes" id="UP000186309">
    <property type="component" value="Chromosome"/>
</dbReference>
<gene>
    <name evidence="9" type="primary">epsF_4</name>
    <name evidence="9" type="ORF">BSF38_04719</name>
</gene>
<evidence type="ECO:0000256" key="6">
    <source>
        <dbReference type="ARBA" id="ARBA00023136"/>
    </source>
</evidence>
<accession>A0A1U7CW84</accession>
<dbReference type="PANTHER" id="PTHR30012">
    <property type="entry name" value="GENERAL SECRETION PATHWAY PROTEIN"/>
    <property type="match status" value="1"/>
</dbReference>
<keyword evidence="6 7" id="KW-0472">Membrane</keyword>
<evidence type="ECO:0000313" key="9">
    <source>
        <dbReference type="EMBL" id="APW63158.1"/>
    </source>
</evidence>
<evidence type="ECO:0000256" key="4">
    <source>
        <dbReference type="ARBA" id="ARBA00022692"/>
    </source>
</evidence>
<evidence type="ECO:0000256" key="2">
    <source>
        <dbReference type="ARBA" id="ARBA00005745"/>
    </source>
</evidence>
<feature type="transmembrane region" description="Helical" evidence="7">
    <location>
        <begin position="57"/>
        <end position="77"/>
    </location>
</feature>
<feature type="domain" description="Type II secretion system protein GspF" evidence="8">
    <location>
        <begin position="282"/>
        <end position="403"/>
    </location>
</feature>
<dbReference type="InterPro" id="IPR018076">
    <property type="entry name" value="T2SS_GspF_dom"/>
</dbReference>
<evidence type="ECO:0000259" key="8">
    <source>
        <dbReference type="Pfam" id="PF00482"/>
    </source>
</evidence>
<dbReference type="InterPro" id="IPR003004">
    <property type="entry name" value="GspF/PilC"/>
</dbReference>
<dbReference type="KEGG" id="pbor:BSF38_04719"/>
<feature type="transmembrane region" description="Helical" evidence="7">
    <location>
        <begin position="33"/>
        <end position="51"/>
    </location>
</feature>
<feature type="transmembrane region" description="Helical" evidence="7">
    <location>
        <begin position="239"/>
        <end position="259"/>
    </location>
</feature>
<evidence type="ECO:0000313" key="10">
    <source>
        <dbReference type="Proteomes" id="UP000186309"/>
    </source>
</evidence>
<dbReference type="OrthoDB" id="242349at2"/>
<protein>
    <submittedName>
        <fullName evidence="9">Type II secretion system protein F</fullName>
    </submittedName>
</protein>
<feature type="domain" description="Type II secretion system protein GspF" evidence="8">
    <location>
        <begin position="91"/>
        <end position="209"/>
    </location>
</feature>
<dbReference type="AlphaFoldDB" id="A0A1U7CW84"/>
<name>A0A1U7CW84_9BACT</name>
<evidence type="ECO:0000256" key="7">
    <source>
        <dbReference type="SAM" id="Phobius"/>
    </source>
</evidence>
<dbReference type="Pfam" id="PF00482">
    <property type="entry name" value="T2SSF"/>
    <property type="match status" value="2"/>
</dbReference>
<evidence type="ECO:0000256" key="1">
    <source>
        <dbReference type="ARBA" id="ARBA00004651"/>
    </source>
</evidence>
<dbReference type="GO" id="GO:0005886">
    <property type="term" value="C:plasma membrane"/>
    <property type="evidence" value="ECO:0007669"/>
    <property type="project" value="UniProtKB-SubCell"/>
</dbReference>
<dbReference type="RefSeq" id="WP_076349551.1">
    <property type="nucleotide sequence ID" value="NZ_CP019082.1"/>
</dbReference>
<keyword evidence="10" id="KW-1185">Reference proteome</keyword>
<dbReference type="EMBL" id="CP019082">
    <property type="protein sequence ID" value="APW63158.1"/>
    <property type="molecule type" value="Genomic_DNA"/>
</dbReference>
<dbReference type="STRING" id="1387353.BSF38_04719"/>
<comment type="similarity">
    <text evidence="2">Belongs to the GSP F family.</text>
</comment>
<dbReference type="PANTHER" id="PTHR30012:SF0">
    <property type="entry name" value="TYPE II SECRETION SYSTEM PROTEIN F-RELATED"/>
    <property type="match status" value="1"/>
</dbReference>
<dbReference type="Gene3D" id="1.20.81.30">
    <property type="entry name" value="Type II secretion system (T2SS), domain F"/>
    <property type="match status" value="2"/>
</dbReference>
<keyword evidence="5 7" id="KW-1133">Transmembrane helix</keyword>
<dbReference type="InterPro" id="IPR042094">
    <property type="entry name" value="T2SS_GspF_sf"/>
</dbReference>
<evidence type="ECO:0000256" key="5">
    <source>
        <dbReference type="ARBA" id="ARBA00022989"/>
    </source>
</evidence>
<organism evidence="9 10">
    <name type="scientific">Paludisphaera borealis</name>
    <dbReference type="NCBI Taxonomy" id="1387353"/>
    <lineage>
        <taxon>Bacteria</taxon>
        <taxon>Pseudomonadati</taxon>
        <taxon>Planctomycetota</taxon>
        <taxon>Planctomycetia</taxon>
        <taxon>Isosphaerales</taxon>
        <taxon>Isosphaeraceae</taxon>
        <taxon>Paludisphaera</taxon>
    </lineage>
</organism>
<comment type="subcellular location">
    <subcellularLocation>
        <location evidence="1">Cell membrane</location>
        <topology evidence="1">Multi-pass membrane protein</topology>
    </subcellularLocation>
</comment>
<feature type="transmembrane region" description="Helical" evidence="7">
    <location>
        <begin position="376"/>
        <end position="402"/>
    </location>
</feature>
<reference evidence="10" key="1">
    <citation type="submission" date="2016-12" db="EMBL/GenBank/DDBJ databases">
        <title>Comparative genomics of four Isosphaeraceae planctomycetes: a common pool of plasmids and glycoside hydrolase genes.</title>
        <authorList>
            <person name="Ivanova A."/>
        </authorList>
    </citation>
    <scope>NUCLEOTIDE SEQUENCE [LARGE SCALE GENOMIC DNA]</scope>
    <source>
        <strain evidence="10">PX4</strain>
    </source>
</reference>